<comment type="caution">
    <text evidence="2">The sequence shown here is derived from an EMBL/GenBank/DDBJ whole genome shotgun (WGS) entry which is preliminary data.</text>
</comment>
<protein>
    <submittedName>
        <fullName evidence="2">Uncharacterized protein</fullName>
    </submittedName>
</protein>
<gene>
    <name evidence="2" type="ORF">Nepgr_026554</name>
</gene>
<accession>A0AAD3T9Z2</accession>
<feature type="compositionally biased region" description="Polar residues" evidence="1">
    <location>
        <begin position="22"/>
        <end position="34"/>
    </location>
</feature>
<keyword evidence="3" id="KW-1185">Reference proteome</keyword>
<organism evidence="2 3">
    <name type="scientific">Nepenthes gracilis</name>
    <name type="common">Slender pitcher plant</name>
    <dbReference type="NCBI Taxonomy" id="150966"/>
    <lineage>
        <taxon>Eukaryota</taxon>
        <taxon>Viridiplantae</taxon>
        <taxon>Streptophyta</taxon>
        <taxon>Embryophyta</taxon>
        <taxon>Tracheophyta</taxon>
        <taxon>Spermatophyta</taxon>
        <taxon>Magnoliopsida</taxon>
        <taxon>eudicotyledons</taxon>
        <taxon>Gunneridae</taxon>
        <taxon>Pentapetalae</taxon>
        <taxon>Caryophyllales</taxon>
        <taxon>Nepenthaceae</taxon>
        <taxon>Nepenthes</taxon>
    </lineage>
</organism>
<name>A0AAD3T9Z2_NEPGR</name>
<evidence type="ECO:0000313" key="2">
    <source>
        <dbReference type="EMBL" id="GMH24711.1"/>
    </source>
</evidence>
<sequence length="161" mass="18370">MRGGGNINQAKTQMKRDLESFKQFSLSTNPPIRSSTKRNHARERERGGGRGEREISLLVRGKKDENQAVMWELYWSTGDGSGWEYSTGEEYGRRMWWFGVLEERKGVGKAGRSRRKPQEPAAQRMDKLSPFGNCHFSPFQSFLSPCACVGDKGKGLYYHSQ</sequence>
<reference evidence="2" key="1">
    <citation type="submission" date="2023-05" db="EMBL/GenBank/DDBJ databases">
        <title>Nepenthes gracilis genome sequencing.</title>
        <authorList>
            <person name="Fukushima K."/>
        </authorList>
    </citation>
    <scope>NUCLEOTIDE SEQUENCE</scope>
    <source>
        <strain evidence="2">SING2019-196</strain>
    </source>
</reference>
<evidence type="ECO:0000313" key="3">
    <source>
        <dbReference type="Proteomes" id="UP001279734"/>
    </source>
</evidence>
<evidence type="ECO:0000256" key="1">
    <source>
        <dbReference type="SAM" id="MobiDB-lite"/>
    </source>
</evidence>
<proteinExistence type="predicted"/>
<dbReference type="AlphaFoldDB" id="A0AAD3T9Z2"/>
<dbReference type="Proteomes" id="UP001279734">
    <property type="component" value="Unassembled WGS sequence"/>
</dbReference>
<dbReference type="EMBL" id="BSYO01000028">
    <property type="protein sequence ID" value="GMH24711.1"/>
    <property type="molecule type" value="Genomic_DNA"/>
</dbReference>
<feature type="region of interest" description="Disordered" evidence="1">
    <location>
        <begin position="1"/>
        <end position="59"/>
    </location>
</feature>
<feature type="compositionally biased region" description="Basic and acidic residues" evidence="1">
    <location>
        <begin position="42"/>
        <end position="59"/>
    </location>
</feature>